<sequence length="303" mass="32706">MARFNPDLDIPDLSDKVILITGGNSGLGAESCLQLAKHNPAEIFLGARSTVKADSAIATIKKTVPGAKIRVLEMDLTDLASLKKAADTFLAASSRLDLLMNNAGIMACPAGVTKDGIEIQLGTNHVGHFLLTKLLLPRLRETAQQGHEVRVINVSSRAHKWATHGLNLENATTDMASISSFVRYGNSKLANIFFTQELAKRYPEIVSISLHPGDVDTNLVGGLKQSYPYVPAFIWNLALRFAAIPVEEGALNQLWASVSSDAKSGMYYDPVGRVGSTIGASKDESQASKLWDWTEAEVAKRGF</sequence>
<name>A0A9P8FRR4_AURME</name>
<evidence type="ECO:0000256" key="4">
    <source>
        <dbReference type="RuleBase" id="RU000363"/>
    </source>
</evidence>
<evidence type="ECO:0000313" key="5">
    <source>
        <dbReference type="EMBL" id="KAG9981385.1"/>
    </source>
</evidence>
<dbReference type="Pfam" id="PF00106">
    <property type="entry name" value="adh_short"/>
    <property type="match status" value="1"/>
</dbReference>
<dbReference type="PANTHER" id="PTHR24320">
    <property type="entry name" value="RETINOL DEHYDROGENASE"/>
    <property type="match status" value="1"/>
</dbReference>
<proteinExistence type="inferred from homology"/>
<comment type="caution">
    <text evidence="5">The sequence shown here is derived from an EMBL/GenBank/DDBJ whole genome shotgun (WGS) entry which is preliminary data.</text>
</comment>
<accession>A0A9P8FRR4</accession>
<keyword evidence="2" id="KW-0521">NADP</keyword>
<protein>
    <submittedName>
        <fullName evidence="5">Uncharacterized protein</fullName>
    </submittedName>
</protein>
<evidence type="ECO:0000313" key="6">
    <source>
        <dbReference type="Proteomes" id="UP000729357"/>
    </source>
</evidence>
<comment type="similarity">
    <text evidence="1 4">Belongs to the short-chain dehydrogenases/reductases (SDR) family.</text>
</comment>
<dbReference type="PRINTS" id="PR00080">
    <property type="entry name" value="SDRFAMILY"/>
</dbReference>
<evidence type="ECO:0000256" key="2">
    <source>
        <dbReference type="ARBA" id="ARBA00022857"/>
    </source>
</evidence>
<reference evidence="5" key="2">
    <citation type="submission" date="2021-08" db="EMBL/GenBank/DDBJ databases">
        <authorList>
            <person name="Gostincar C."/>
            <person name="Sun X."/>
            <person name="Song Z."/>
            <person name="Gunde-Cimerman N."/>
        </authorList>
    </citation>
    <scope>NUCLEOTIDE SEQUENCE</scope>
    <source>
        <strain evidence="5">EXF-9298</strain>
    </source>
</reference>
<reference evidence="5" key="1">
    <citation type="journal article" date="2021" name="J Fungi (Basel)">
        <title>Virulence traits and population genomics of the black yeast Aureobasidium melanogenum.</title>
        <authorList>
            <person name="Cernosa A."/>
            <person name="Sun X."/>
            <person name="Gostincar C."/>
            <person name="Fang C."/>
            <person name="Gunde-Cimerman N."/>
            <person name="Song Z."/>
        </authorList>
    </citation>
    <scope>NUCLEOTIDE SEQUENCE</scope>
    <source>
        <strain evidence="5">EXF-9298</strain>
    </source>
</reference>
<evidence type="ECO:0000256" key="1">
    <source>
        <dbReference type="ARBA" id="ARBA00006484"/>
    </source>
</evidence>
<dbReference type="GO" id="GO:0016491">
    <property type="term" value="F:oxidoreductase activity"/>
    <property type="evidence" value="ECO:0007669"/>
    <property type="project" value="UniProtKB-KW"/>
</dbReference>
<dbReference type="AlphaFoldDB" id="A0A9P8FRR4"/>
<feature type="non-terminal residue" evidence="5">
    <location>
        <position position="303"/>
    </location>
</feature>
<dbReference type="PRINTS" id="PR00081">
    <property type="entry name" value="GDHRDH"/>
</dbReference>
<dbReference type="SUPFAM" id="SSF51735">
    <property type="entry name" value="NAD(P)-binding Rossmann-fold domains"/>
    <property type="match status" value="1"/>
</dbReference>
<dbReference type="InterPro" id="IPR036291">
    <property type="entry name" value="NAD(P)-bd_dom_sf"/>
</dbReference>
<gene>
    <name evidence="5" type="ORF">KCU98_g7507</name>
</gene>
<keyword evidence="6" id="KW-1185">Reference proteome</keyword>
<dbReference type="InterPro" id="IPR002347">
    <property type="entry name" value="SDR_fam"/>
</dbReference>
<dbReference type="PANTHER" id="PTHR24320:SF282">
    <property type="entry name" value="WW DOMAIN-CONTAINING OXIDOREDUCTASE"/>
    <property type="match status" value="1"/>
</dbReference>
<dbReference type="EMBL" id="JAHFXS010000859">
    <property type="protein sequence ID" value="KAG9981385.1"/>
    <property type="molecule type" value="Genomic_DNA"/>
</dbReference>
<organism evidence="5 6">
    <name type="scientific">Aureobasidium melanogenum</name>
    <name type="common">Aureobasidium pullulans var. melanogenum</name>
    <dbReference type="NCBI Taxonomy" id="46634"/>
    <lineage>
        <taxon>Eukaryota</taxon>
        <taxon>Fungi</taxon>
        <taxon>Dikarya</taxon>
        <taxon>Ascomycota</taxon>
        <taxon>Pezizomycotina</taxon>
        <taxon>Dothideomycetes</taxon>
        <taxon>Dothideomycetidae</taxon>
        <taxon>Dothideales</taxon>
        <taxon>Saccotheciaceae</taxon>
        <taxon>Aureobasidium</taxon>
    </lineage>
</organism>
<keyword evidence="3" id="KW-0560">Oxidoreductase</keyword>
<dbReference type="Proteomes" id="UP000729357">
    <property type="component" value="Unassembled WGS sequence"/>
</dbReference>
<dbReference type="Gene3D" id="3.40.50.720">
    <property type="entry name" value="NAD(P)-binding Rossmann-like Domain"/>
    <property type="match status" value="1"/>
</dbReference>
<evidence type="ECO:0000256" key="3">
    <source>
        <dbReference type="ARBA" id="ARBA00023002"/>
    </source>
</evidence>